<feature type="signal peptide" evidence="3">
    <location>
        <begin position="1"/>
        <end position="20"/>
    </location>
</feature>
<sequence length="270" mass="30039">MVRFPVLLLSFLFLLLGAQAQTTTAFPLGVTHTLSSTVLNEKRIVNIYLPEGYTPAAPRTYPVIYLLDGGATEDFIHIAGLTQFLTISRIMPPSIVVGIANVDRKRDFTYPTRIMSDRQKYPTTGGSARFISFLEKELQPFIRQQYKVNDSTTLIGQSLGGLLATEILLKQPGLFSNYVIVSPSLWWDAESLLTEAADLLAKAPAKETHIFIAVGEEGDMMKDVASSLAAALQETGKKHLFTHFSFLPKENHLTILHNAVYRALQHFNKQ</sequence>
<reference evidence="4 5" key="1">
    <citation type="submission" date="2021-08" db="EMBL/GenBank/DDBJ databases">
        <title>The genome sequence of Chitinophaga sp. B61.</title>
        <authorList>
            <person name="Zhang X."/>
        </authorList>
    </citation>
    <scope>NUCLEOTIDE SEQUENCE [LARGE SCALE GENOMIC DNA]</scope>
    <source>
        <strain evidence="4 5">B61</strain>
    </source>
</reference>
<comment type="similarity">
    <text evidence="1">Belongs to the esterase D family.</text>
</comment>
<dbReference type="SUPFAM" id="SSF53474">
    <property type="entry name" value="alpha/beta-Hydrolases"/>
    <property type="match status" value="1"/>
</dbReference>
<dbReference type="PANTHER" id="PTHR40841">
    <property type="entry name" value="SIDEROPHORE TRIACETYLFUSARININE C ESTERASE"/>
    <property type="match status" value="1"/>
</dbReference>
<dbReference type="EMBL" id="JAICCF010000005">
    <property type="protein sequence ID" value="MBW8687776.1"/>
    <property type="molecule type" value="Genomic_DNA"/>
</dbReference>
<dbReference type="InterPro" id="IPR029058">
    <property type="entry name" value="AB_hydrolase_fold"/>
</dbReference>
<dbReference type="RefSeq" id="WP_220253098.1">
    <property type="nucleotide sequence ID" value="NZ_JAICCF010000005.1"/>
</dbReference>
<evidence type="ECO:0000256" key="2">
    <source>
        <dbReference type="ARBA" id="ARBA00022801"/>
    </source>
</evidence>
<comment type="caution">
    <text evidence="4">The sequence shown here is derived from an EMBL/GenBank/DDBJ whole genome shotgun (WGS) entry which is preliminary data.</text>
</comment>
<evidence type="ECO:0000256" key="1">
    <source>
        <dbReference type="ARBA" id="ARBA00005622"/>
    </source>
</evidence>
<dbReference type="InterPro" id="IPR052558">
    <property type="entry name" value="Siderophore_Hydrolase_D"/>
</dbReference>
<name>A0ABS7GJ96_9BACT</name>
<organism evidence="4 5">
    <name type="scientific">Chitinophaga rhizophila</name>
    <dbReference type="NCBI Taxonomy" id="2866212"/>
    <lineage>
        <taxon>Bacteria</taxon>
        <taxon>Pseudomonadati</taxon>
        <taxon>Bacteroidota</taxon>
        <taxon>Chitinophagia</taxon>
        <taxon>Chitinophagales</taxon>
        <taxon>Chitinophagaceae</taxon>
        <taxon>Chitinophaga</taxon>
    </lineage>
</organism>
<dbReference type="PANTHER" id="PTHR40841:SF2">
    <property type="entry name" value="SIDEROPHORE-DEGRADING ESTERASE (EUROFUNG)"/>
    <property type="match status" value="1"/>
</dbReference>
<dbReference type="Proteomes" id="UP000812961">
    <property type="component" value="Unassembled WGS sequence"/>
</dbReference>
<dbReference type="InterPro" id="IPR000801">
    <property type="entry name" value="Esterase-like"/>
</dbReference>
<dbReference type="GO" id="GO:0016787">
    <property type="term" value="F:hydrolase activity"/>
    <property type="evidence" value="ECO:0007669"/>
    <property type="project" value="UniProtKB-KW"/>
</dbReference>
<protein>
    <submittedName>
        <fullName evidence="4">Alpha/beta hydrolase</fullName>
    </submittedName>
</protein>
<keyword evidence="2 4" id="KW-0378">Hydrolase</keyword>
<feature type="chain" id="PRO_5047291698" evidence="3">
    <location>
        <begin position="21"/>
        <end position="270"/>
    </location>
</feature>
<gene>
    <name evidence="4" type="ORF">K1Y79_25785</name>
</gene>
<dbReference type="Pfam" id="PF00756">
    <property type="entry name" value="Esterase"/>
    <property type="match status" value="1"/>
</dbReference>
<dbReference type="Gene3D" id="3.40.50.1820">
    <property type="entry name" value="alpha/beta hydrolase"/>
    <property type="match status" value="1"/>
</dbReference>
<keyword evidence="3" id="KW-0732">Signal</keyword>
<evidence type="ECO:0000313" key="4">
    <source>
        <dbReference type="EMBL" id="MBW8687776.1"/>
    </source>
</evidence>
<evidence type="ECO:0000256" key="3">
    <source>
        <dbReference type="SAM" id="SignalP"/>
    </source>
</evidence>
<proteinExistence type="inferred from homology"/>
<evidence type="ECO:0000313" key="5">
    <source>
        <dbReference type="Proteomes" id="UP000812961"/>
    </source>
</evidence>
<accession>A0ABS7GJ96</accession>
<keyword evidence="5" id="KW-1185">Reference proteome</keyword>